<dbReference type="Proteomes" id="UP001054945">
    <property type="component" value="Unassembled WGS sequence"/>
</dbReference>
<evidence type="ECO:0000313" key="1">
    <source>
        <dbReference type="EMBL" id="GIX86478.1"/>
    </source>
</evidence>
<comment type="caution">
    <text evidence="1">The sequence shown here is derived from an EMBL/GenBank/DDBJ whole genome shotgun (WGS) entry which is preliminary data.</text>
</comment>
<evidence type="ECO:0000313" key="2">
    <source>
        <dbReference type="Proteomes" id="UP001054945"/>
    </source>
</evidence>
<organism evidence="1 2">
    <name type="scientific">Caerostris extrusa</name>
    <name type="common">Bark spider</name>
    <name type="synonym">Caerostris bankana</name>
    <dbReference type="NCBI Taxonomy" id="172846"/>
    <lineage>
        <taxon>Eukaryota</taxon>
        <taxon>Metazoa</taxon>
        <taxon>Ecdysozoa</taxon>
        <taxon>Arthropoda</taxon>
        <taxon>Chelicerata</taxon>
        <taxon>Arachnida</taxon>
        <taxon>Araneae</taxon>
        <taxon>Araneomorphae</taxon>
        <taxon>Entelegynae</taxon>
        <taxon>Araneoidea</taxon>
        <taxon>Araneidae</taxon>
        <taxon>Caerostris</taxon>
    </lineage>
</organism>
<proteinExistence type="predicted"/>
<keyword evidence="2" id="KW-1185">Reference proteome</keyword>
<dbReference type="EMBL" id="BPLR01021144">
    <property type="protein sequence ID" value="GIX86478.1"/>
    <property type="molecule type" value="Genomic_DNA"/>
</dbReference>
<accession>A0AAV4NRW5</accession>
<gene>
    <name evidence="1" type="ORF">CEXT_96931</name>
</gene>
<sequence length="96" mass="11039">MRNQMVFQRNSREARKIKYRKRLPCLLHKFHIEFPFSYFSADINEVFVTGLCSSLLISVLRYTQGSGSTDSDAPCVASHGMAPLSNFKMFWKTLKG</sequence>
<reference evidence="1 2" key="1">
    <citation type="submission" date="2021-06" db="EMBL/GenBank/DDBJ databases">
        <title>Caerostris extrusa draft genome.</title>
        <authorList>
            <person name="Kono N."/>
            <person name="Arakawa K."/>
        </authorList>
    </citation>
    <scope>NUCLEOTIDE SEQUENCE [LARGE SCALE GENOMIC DNA]</scope>
</reference>
<dbReference type="AlphaFoldDB" id="A0AAV4NRW5"/>
<protein>
    <submittedName>
        <fullName evidence="1">Uncharacterized protein</fullName>
    </submittedName>
</protein>
<name>A0AAV4NRW5_CAEEX</name>